<dbReference type="InterPro" id="IPR041413">
    <property type="entry name" value="MLTR_LBD"/>
</dbReference>
<reference evidence="2 3" key="1">
    <citation type="submission" date="2020-01" db="EMBL/GenBank/DDBJ databases">
        <title>Whole-genome sequence of Heliobacterium undosum DSM 13378.</title>
        <authorList>
            <person name="Kyndt J.A."/>
            <person name="Meyer T.E."/>
        </authorList>
    </citation>
    <scope>NUCLEOTIDE SEQUENCE [LARGE SCALE GENOMIC DNA]</scope>
    <source>
        <strain evidence="2 3">DSM 13378</strain>
    </source>
</reference>
<dbReference type="PANTHER" id="PTHR35010:SF3">
    <property type="entry name" value="BLL4873 PROTEIN"/>
    <property type="match status" value="1"/>
</dbReference>
<evidence type="ECO:0000313" key="2">
    <source>
        <dbReference type="EMBL" id="MZP29993.1"/>
    </source>
</evidence>
<dbReference type="AlphaFoldDB" id="A0A845L1A3"/>
<name>A0A845L1A3_9FIRM</name>
<organism evidence="2 3">
    <name type="scientific">Heliomicrobium undosum</name>
    <dbReference type="NCBI Taxonomy" id="121734"/>
    <lineage>
        <taxon>Bacteria</taxon>
        <taxon>Bacillati</taxon>
        <taxon>Bacillota</taxon>
        <taxon>Clostridia</taxon>
        <taxon>Eubacteriales</taxon>
        <taxon>Heliobacteriaceae</taxon>
        <taxon>Heliomicrobium</taxon>
    </lineage>
</organism>
<dbReference type="OrthoDB" id="5346389at2"/>
<gene>
    <name evidence="2" type="ORF">GTO91_09780</name>
</gene>
<dbReference type="Proteomes" id="UP000463470">
    <property type="component" value="Unassembled WGS sequence"/>
</dbReference>
<dbReference type="Pfam" id="PF17765">
    <property type="entry name" value="MLTR_LBD"/>
    <property type="match status" value="1"/>
</dbReference>
<dbReference type="CDD" id="cd00093">
    <property type="entry name" value="HTH_XRE"/>
    <property type="match status" value="1"/>
</dbReference>
<sequence>MDHQKELKNFLSRKRKQLKREKLGLSVLDKRHQSNCPKRHEIASLLHISPEWYERIEQGRANISDDLYIRIVNLFQFTEEEQTYLSYLIGKMPSMSSQAFSFMTAEELDALYLLVQKIPYPAALNDYCWNILHWNDGFVQVFGDIGSLLPEENRNSLSFLFHDSFRERIVNWDVTAKQMLALFRADYIRRSIQPEMKEKFESIINDLYNKNEEFAKWMEELPFCLKSNIEITVKDGSMGCMSYKQASFILHDNQNIYLTVYMPILNSKQGKTQIG</sequence>
<comment type="caution">
    <text evidence="2">The sequence shown here is derived from an EMBL/GenBank/DDBJ whole genome shotgun (WGS) entry which is preliminary data.</text>
</comment>
<accession>A0A845L1A3</accession>
<dbReference type="EMBL" id="WXEY01000008">
    <property type="protein sequence ID" value="MZP29993.1"/>
    <property type="molecule type" value="Genomic_DNA"/>
</dbReference>
<dbReference type="PANTHER" id="PTHR35010">
    <property type="entry name" value="BLL4672 PROTEIN-RELATED"/>
    <property type="match status" value="1"/>
</dbReference>
<feature type="domain" description="MmyB-like transcription regulator ligand binding" evidence="1">
    <location>
        <begin position="112"/>
        <end position="264"/>
    </location>
</feature>
<evidence type="ECO:0000259" key="1">
    <source>
        <dbReference type="Pfam" id="PF17765"/>
    </source>
</evidence>
<evidence type="ECO:0000313" key="3">
    <source>
        <dbReference type="Proteomes" id="UP000463470"/>
    </source>
</evidence>
<keyword evidence="3" id="KW-1185">Reference proteome</keyword>
<protein>
    <recommendedName>
        <fullName evidence="1">MmyB-like transcription regulator ligand binding domain-containing protein</fullName>
    </recommendedName>
</protein>
<dbReference type="RefSeq" id="WP_161258411.1">
    <property type="nucleotide sequence ID" value="NZ_WXEY01000008.1"/>
</dbReference>
<dbReference type="Gene3D" id="3.30.450.180">
    <property type="match status" value="1"/>
</dbReference>
<proteinExistence type="predicted"/>
<dbReference type="InterPro" id="IPR001387">
    <property type="entry name" value="Cro/C1-type_HTH"/>
</dbReference>